<keyword evidence="1" id="KW-1133">Transmembrane helix</keyword>
<dbReference type="InterPro" id="IPR045339">
    <property type="entry name" value="DUF6534"/>
</dbReference>
<dbReference type="EMBL" id="KZ110597">
    <property type="protein sequence ID" value="OSX62341.1"/>
    <property type="molecule type" value="Genomic_DNA"/>
</dbReference>
<protein>
    <recommendedName>
        <fullName evidence="3">DUF6534 domain-containing protein</fullName>
    </recommendedName>
</protein>
<proteinExistence type="predicted"/>
<sequence length="298" mass="33141">MWNCCNGLGRWALMRLCLPVLYGLSQRSVVDQVPSRILVYSGQSWICQLGMVDVYRALCNLCLLRPDLLRETRVFTEQEFRFPHFYCELRCGHSSSTFLTISVFEAVASIRSACLWLSATLVEFDKFRAVTWICVAWLACSAACDLLIAGLQVMYLMKHRSPVTRTDILVKKLLFYIISTGSLTSVIVTIEFSSFAALGFNFAHVFLSYSAGGVYFLSLLANLLARREMQGKYTVSSDLPSASNIVPLSIRFRPGTPPSSKDDSLMTPLDSNVHPSHVDNGCKGILVETSMSVANDNA</sequence>
<keyword evidence="5" id="KW-1185">Reference proteome</keyword>
<keyword evidence="1" id="KW-0472">Membrane</keyword>
<dbReference type="AlphaFoldDB" id="A0A1X6N133"/>
<gene>
    <name evidence="4" type="ORF">POSPLADRAFT_1070213</name>
</gene>
<dbReference type="OrthoDB" id="2757242at2759"/>
<dbReference type="RefSeq" id="XP_024339135.1">
    <property type="nucleotide sequence ID" value="XM_024482387.1"/>
</dbReference>
<feature type="transmembrane region" description="Helical" evidence="1">
    <location>
        <begin position="173"/>
        <end position="200"/>
    </location>
</feature>
<feature type="domain" description="DUF6534" evidence="3">
    <location>
        <begin position="141"/>
        <end position="227"/>
    </location>
</feature>
<keyword evidence="1" id="KW-0812">Transmembrane</keyword>
<dbReference type="Proteomes" id="UP000194127">
    <property type="component" value="Unassembled WGS sequence"/>
</dbReference>
<accession>A0A1X6N133</accession>
<evidence type="ECO:0000313" key="4">
    <source>
        <dbReference type="EMBL" id="OSX62341.1"/>
    </source>
</evidence>
<feature type="chain" id="PRO_5010880752" description="DUF6534 domain-containing protein" evidence="2">
    <location>
        <begin position="24"/>
        <end position="298"/>
    </location>
</feature>
<reference evidence="4 5" key="1">
    <citation type="submission" date="2017-04" db="EMBL/GenBank/DDBJ databases">
        <title>Genome Sequence of the Model Brown-Rot Fungus Postia placenta SB12.</title>
        <authorList>
            <consortium name="DOE Joint Genome Institute"/>
            <person name="Gaskell J."/>
            <person name="Kersten P."/>
            <person name="Larrondo L.F."/>
            <person name="Canessa P."/>
            <person name="Martinez D."/>
            <person name="Hibbett D."/>
            <person name="Schmoll M."/>
            <person name="Kubicek C.P."/>
            <person name="Martinez A.T."/>
            <person name="Yadav J."/>
            <person name="Master E."/>
            <person name="Magnuson J.K."/>
            <person name="James T."/>
            <person name="Yaver D."/>
            <person name="Berka R."/>
            <person name="Labutti K."/>
            <person name="Lipzen A."/>
            <person name="Aerts A."/>
            <person name="Barry K."/>
            <person name="Henrissat B."/>
            <person name="Blanchette R."/>
            <person name="Grigoriev I."/>
            <person name="Cullen D."/>
        </authorList>
    </citation>
    <scope>NUCLEOTIDE SEQUENCE [LARGE SCALE GENOMIC DNA]</scope>
    <source>
        <strain evidence="4 5">MAD-698-R-SB12</strain>
    </source>
</reference>
<feature type="transmembrane region" description="Helical" evidence="1">
    <location>
        <begin position="130"/>
        <end position="153"/>
    </location>
</feature>
<evidence type="ECO:0000256" key="1">
    <source>
        <dbReference type="SAM" id="Phobius"/>
    </source>
</evidence>
<dbReference type="Pfam" id="PF20152">
    <property type="entry name" value="DUF6534"/>
    <property type="match status" value="1"/>
</dbReference>
<evidence type="ECO:0000313" key="5">
    <source>
        <dbReference type="Proteomes" id="UP000194127"/>
    </source>
</evidence>
<evidence type="ECO:0000256" key="2">
    <source>
        <dbReference type="SAM" id="SignalP"/>
    </source>
</evidence>
<organism evidence="4 5">
    <name type="scientific">Postia placenta MAD-698-R-SB12</name>
    <dbReference type="NCBI Taxonomy" id="670580"/>
    <lineage>
        <taxon>Eukaryota</taxon>
        <taxon>Fungi</taxon>
        <taxon>Dikarya</taxon>
        <taxon>Basidiomycota</taxon>
        <taxon>Agaricomycotina</taxon>
        <taxon>Agaricomycetes</taxon>
        <taxon>Polyporales</taxon>
        <taxon>Adustoporiaceae</taxon>
        <taxon>Rhodonia</taxon>
    </lineage>
</organism>
<feature type="signal peptide" evidence="2">
    <location>
        <begin position="1"/>
        <end position="23"/>
    </location>
</feature>
<keyword evidence="2" id="KW-0732">Signal</keyword>
<dbReference type="GeneID" id="36327336"/>
<feature type="transmembrane region" description="Helical" evidence="1">
    <location>
        <begin position="206"/>
        <end position="225"/>
    </location>
</feature>
<evidence type="ECO:0000259" key="3">
    <source>
        <dbReference type="Pfam" id="PF20152"/>
    </source>
</evidence>
<name>A0A1X6N133_9APHY</name>